<dbReference type="PANTHER" id="PTHR30173">
    <property type="entry name" value="SIGMA 19 FACTOR"/>
    <property type="match status" value="1"/>
</dbReference>
<dbReference type="NCBIfam" id="NF007214">
    <property type="entry name" value="PRK09636.1"/>
    <property type="match status" value="1"/>
</dbReference>
<evidence type="ECO:0000256" key="1">
    <source>
        <dbReference type="ARBA" id="ARBA00010641"/>
    </source>
</evidence>
<protein>
    <submittedName>
        <fullName evidence="9">RNA polymerase sigma-70 factor</fullName>
    </submittedName>
</protein>
<dbReference type="InterPro" id="IPR052704">
    <property type="entry name" value="ECF_Sigma-70_Domain"/>
</dbReference>
<evidence type="ECO:0000256" key="3">
    <source>
        <dbReference type="ARBA" id="ARBA00023015"/>
    </source>
</evidence>
<dbReference type="Pfam" id="PF08281">
    <property type="entry name" value="Sigma70_r4_2"/>
    <property type="match status" value="1"/>
</dbReference>
<dbReference type="InterPro" id="IPR013249">
    <property type="entry name" value="RNA_pol_sigma70_r4_t2"/>
</dbReference>
<dbReference type="InterPro" id="IPR032710">
    <property type="entry name" value="NTF2-like_dom_sf"/>
</dbReference>
<dbReference type="PANTHER" id="PTHR30173:SF36">
    <property type="entry name" value="ECF RNA POLYMERASE SIGMA FACTOR SIGJ"/>
    <property type="match status" value="1"/>
</dbReference>
<dbReference type="Gene3D" id="3.10.450.50">
    <property type="match status" value="1"/>
</dbReference>
<feature type="domain" description="RNA polymerase sigma factor 70 region 4 type 2" evidence="7">
    <location>
        <begin position="109"/>
        <end position="160"/>
    </location>
</feature>
<dbReference type="InterPro" id="IPR036388">
    <property type="entry name" value="WH-like_DNA-bd_sf"/>
</dbReference>
<evidence type="ECO:0000256" key="2">
    <source>
        <dbReference type="ARBA" id="ARBA00011344"/>
    </source>
</evidence>
<dbReference type="Proteomes" id="UP001595960">
    <property type="component" value="Unassembled WGS sequence"/>
</dbReference>
<dbReference type="EMBL" id="JBHSJC010000001">
    <property type="protein sequence ID" value="MFC4829006.1"/>
    <property type="molecule type" value="Genomic_DNA"/>
</dbReference>
<evidence type="ECO:0000313" key="10">
    <source>
        <dbReference type="Proteomes" id="UP001595960"/>
    </source>
</evidence>
<keyword evidence="3" id="KW-0805">Transcription regulation</keyword>
<feature type="domain" description="SnoaL-like" evidence="8">
    <location>
        <begin position="178"/>
        <end position="245"/>
    </location>
</feature>
<dbReference type="InterPro" id="IPR037401">
    <property type="entry name" value="SnoaL-like"/>
</dbReference>
<proteinExistence type="inferred from homology"/>
<dbReference type="RefSeq" id="WP_204392378.1">
    <property type="nucleotide sequence ID" value="NZ_JAFBBW010000001.1"/>
</dbReference>
<dbReference type="Gene3D" id="1.10.1740.10">
    <property type="match status" value="1"/>
</dbReference>
<dbReference type="InterPro" id="IPR014303">
    <property type="entry name" value="RNA_pol_sigma-70_ECF"/>
</dbReference>
<keyword evidence="4" id="KW-0731">Sigma factor</keyword>
<dbReference type="Pfam" id="PF12680">
    <property type="entry name" value="SnoaL_2"/>
    <property type="match status" value="1"/>
</dbReference>
<reference evidence="10" key="1">
    <citation type="journal article" date="2019" name="Int. J. Syst. Evol. Microbiol.">
        <title>The Global Catalogue of Microorganisms (GCM) 10K type strain sequencing project: providing services to taxonomists for standard genome sequencing and annotation.</title>
        <authorList>
            <consortium name="The Broad Institute Genomics Platform"/>
            <consortium name="The Broad Institute Genome Sequencing Center for Infectious Disease"/>
            <person name="Wu L."/>
            <person name="Ma J."/>
        </authorList>
    </citation>
    <scope>NUCLEOTIDE SEQUENCE [LARGE SCALE GENOMIC DNA]</scope>
    <source>
        <strain evidence="10">CGMCC 1.12192</strain>
    </source>
</reference>
<evidence type="ECO:0000256" key="5">
    <source>
        <dbReference type="ARBA" id="ARBA00023163"/>
    </source>
</evidence>
<evidence type="ECO:0000313" key="9">
    <source>
        <dbReference type="EMBL" id="MFC4829006.1"/>
    </source>
</evidence>
<comment type="subunit">
    <text evidence="2">Interacts transiently with the RNA polymerase catalytic core formed by RpoA, RpoB, RpoC and RpoZ (2 alpha, 1 beta, 1 beta' and 1 omega subunit) to form the RNA polymerase holoenzyme that can initiate transcription.</text>
</comment>
<evidence type="ECO:0000259" key="6">
    <source>
        <dbReference type="Pfam" id="PF04542"/>
    </source>
</evidence>
<dbReference type="InterPro" id="IPR013324">
    <property type="entry name" value="RNA_pol_sigma_r3/r4-like"/>
</dbReference>
<name>A0ABV9R4G6_9MICO</name>
<dbReference type="NCBIfam" id="TIGR02937">
    <property type="entry name" value="sigma70-ECF"/>
    <property type="match status" value="1"/>
</dbReference>
<dbReference type="InterPro" id="IPR014284">
    <property type="entry name" value="RNA_pol_sigma-70_dom"/>
</dbReference>
<dbReference type="InterPro" id="IPR007627">
    <property type="entry name" value="RNA_pol_sigma70_r2"/>
</dbReference>
<dbReference type="NCBIfam" id="TIGR02957">
    <property type="entry name" value="SigX4"/>
    <property type="match status" value="1"/>
</dbReference>
<comment type="similarity">
    <text evidence="1">Belongs to the sigma-70 factor family. ECF subfamily.</text>
</comment>
<evidence type="ECO:0000259" key="8">
    <source>
        <dbReference type="Pfam" id="PF12680"/>
    </source>
</evidence>
<dbReference type="Gene3D" id="1.10.10.10">
    <property type="entry name" value="Winged helix-like DNA-binding domain superfamily/Winged helix DNA-binding domain"/>
    <property type="match status" value="1"/>
</dbReference>
<sequence length="292" mass="32117">MDGTLDAALDVFRSVRPRLFGIAYRMLGSASEAEDVVQDAWLRWQGTDRAAVLDPPAFLATVTTRLSINALQSARARRETYIGPWLPEPVDTSTDPTLGAERAEALGFAVLVMLERLTPTERAAYVLREAFAYGYPQICEIVQVSEVAARQLVSRARKRLAGERRREVTRQEQQRLLTAFLAAAKTGDLDELERLFTEDVVSYSDGGGVVRASKFPVVGRERVAKFVRAFHTHFWEGIEIAEADVNGQPSVVLSKEGAAFAVVSVVTSGPAIDQVLWMMNPDKLGAVTHRAA</sequence>
<dbReference type="SUPFAM" id="SSF88659">
    <property type="entry name" value="Sigma3 and sigma4 domains of RNA polymerase sigma factors"/>
    <property type="match status" value="1"/>
</dbReference>
<organism evidence="9 10">
    <name type="scientific">Agromyces aurantiacus</name>
    <dbReference type="NCBI Taxonomy" id="165814"/>
    <lineage>
        <taxon>Bacteria</taxon>
        <taxon>Bacillati</taxon>
        <taxon>Actinomycetota</taxon>
        <taxon>Actinomycetes</taxon>
        <taxon>Micrococcales</taxon>
        <taxon>Microbacteriaceae</taxon>
        <taxon>Agromyces</taxon>
    </lineage>
</organism>
<comment type="caution">
    <text evidence="9">The sequence shown here is derived from an EMBL/GenBank/DDBJ whole genome shotgun (WGS) entry which is preliminary data.</text>
</comment>
<accession>A0ABV9R4G6</accession>
<evidence type="ECO:0000259" key="7">
    <source>
        <dbReference type="Pfam" id="PF08281"/>
    </source>
</evidence>
<feature type="domain" description="RNA polymerase sigma-70 region 2" evidence="6">
    <location>
        <begin position="12"/>
        <end position="75"/>
    </location>
</feature>
<evidence type="ECO:0000256" key="4">
    <source>
        <dbReference type="ARBA" id="ARBA00023082"/>
    </source>
</evidence>
<dbReference type="InterPro" id="IPR013325">
    <property type="entry name" value="RNA_pol_sigma_r2"/>
</dbReference>
<keyword evidence="5" id="KW-0804">Transcription</keyword>
<dbReference type="SUPFAM" id="SSF88946">
    <property type="entry name" value="Sigma2 domain of RNA polymerase sigma factors"/>
    <property type="match status" value="1"/>
</dbReference>
<dbReference type="Pfam" id="PF04542">
    <property type="entry name" value="Sigma70_r2"/>
    <property type="match status" value="1"/>
</dbReference>
<keyword evidence="10" id="KW-1185">Reference proteome</keyword>
<dbReference type="SUPFAM" id="SSF54427">
    <property type="entry name" value="NTF2-like"/>
    <property type="match status" value="1"/>
</dbReference>
<gene>
    <name evidence="9" type="ORF">ACFPER_09415</name>
</gene>